<name>A0A177NN83_9GAMM</name>
<dbReference type="GO" id="GO:0006508">
    <property type="term" value="P:proteolysis"/>
    <property type="evidence" value="ECO:0007669"/>
    <property type="project" value="UniProtKB-KW"/>
</dbReference>
<feature type="domain" description="Peptidase S8/S53" evidence="7">
    <location>
        <begin position="171"/>
        <end position="395"/>
    </location>
</feature>
<dbReference type="PANTHER" id="PTHR43806:SF11">
    <property type="entry name" value="CEREVISIN-RELATED"/>
    <property type="match status" value="1"/>
</dbReference>
<evidence type="ECO:0000256" key="3">
    <source>
        <dbReference type="ARBA" id="ARBA00022801"/>
    </source>
</evidence>
<feature type="active site" description="Charge relay system" evidence="5">
    <location>
        <position position="364"/>
    </location>
</feature>
<dbReference type="OrthoDB" id="9790784at2"/>
<dbReference type="Gene3D" id="3.40.50.200">
    <property type="entry name" value="Peptidase S8/S53 domain"/>
    <property type="match status" value="1"/>
</dbReference>
<dbReference type="RefSeq" id="WP_064028052.1">
    <property type="nucleotide sequence ID" value="NZ_LUUK01000159.1"/>
</dbReference>
<gene>
    <name evidence="8" type="ORF">A1355_04465</name>
</gene>
<sequence length="406" mass="43758">MNPIRVATLAILLLLGCGCADRIDFANLGDQPADRERRILVTFIDRGIQRDLPGNSQDRYRTHGTYGNSSWSERIALKLAERHQLRFVAQWPVTELGVSCVVYEIPNALPLPQVIGELQNDDDVGTVQPMQSFQVLADQPAADPTHGDPYLPLQTAYNALNIGEWHKRATGQGIRIALIDTGVDLEHPDLKGQIDYSENLAPEPGDHNLADMHGTAVAGVLSARPDNGIGIAGIAPAADVLALRACWPEQPNALAARCNSFTLALALNQAIRMNARIINLSLSGPEDPLLKMLIEKALTKDIIVIAAVPGNPLAGGFPANIPGVIAVNQLDLNLKADGNQIAAPGRDILTTLPHESYDFMTGSSFATPHVAGLTALLLQLHPDWRAAEIKQQLLHPENLLSALNTD</sequence>
<dbReference type="PROSITE" id="PS51257">
    <property type="entry name" value="PROKAR_LIPOPROTEIN"/>
    <property type="match status" value="1"/>
</dbReference>
<dbReference type="InterPro" id="IPR000209">
    <property type="entry name" value="Peptidase_S8/S53_dom"/>
</dbReference>
<protein>
    <recommendedName>
        <fullName evidence="7">Peptidase S8/S53 domain-containing protein</fullName>
    </recommendedName>
</protein>
<keyword evidence="6" id="KW-0732">Signal</keyword>
<keyword evidence="2 5" id="KW-0645">Protease</keyword>
<feature type="active site" description="Charge relay system" evidence="5">
    <location>
        <position position="213"/>
    </location>
</feature>
<organism evidence="8 9">
    <name type="scientific">Methylomonas koyamae</name>
    <dbReference type="NCBI Taxonomy" id="702114"/>
    <lineage>
        <taxon>Bacteria</taxon>
        <taxon>Pseudomonadati</taxon>
        <taxon>Pseudomonadota</taxon>
        <taxon>Gammaproteobacteria</taxon>
        <taxon>Methylococcales</taxon>
        <taxon>Methylococcaceae</taxon>
        <taxon>Methylomonas</taxon>
    </lineage>
</organism>
<evidence type="ECO:0000313" key="8">
    <source>
        <dbReference type="EMBL" id="OAI19292.1"/>
    </source>
</evidence>
<dbReference type="InterPro" id="IPR022398">
    <property type="entry name" value="Peptidase_S8_His-AS"/>
</dbReference>
<dbReference type="PROSITE" id="PS00136">
    <property type="entry name" value="SUBTILASE_ASP"/>
    <property type="match status" value="1"/>
</dbReference>
<dbReference type="PROSITE" id="PS51892">
    <property type="entry name" value="SUBTILASE"/>
    <property type="match status" value="1"/>
</dbReference>
<keyword evidence="4 5" id="KW-0720">Serine protease</keyword>
<dbReference type="EMBL" id="LUUK01000159">
    <property type="protein sequence ID" value="OAI19292.1"/>
    <property type="molecule type" value="Genomic_DNA"/>
</dbReference>
<feature type="active site" description="Charge relay system" evidence="5">
    <location>
        <position position="180"/>
    </location>
</feature>
<dbReference type="STRING" id="702114.A1355_04465"/>
<evidence type="ECO:0000259" key="7">
    <source>
        <dbReference type="Pfam" id="PF00082"/>
    </source>
</evidence>
<dbReference type="InterPro" id="IPR023827">
    <property type="entry name" value="Peptidase_S8_Asp-AS"/>
</dbReference>
<comment type="similarity">
    <text evidence="1 5">Belongs to the peptidase S8 family.</text>
</comment>
<feature type="signal peptide" evidence="6">
    <location>
        <begin position="1"/>
        <end position="22"/>
    </location>
</feature>
<reference evidence="9" key="1">
    <citation type="submission" date="2016-03" db="EMBL/GenBank/DDBJ databases">
        <authorList>
            <person name="Heylen K."/>
            <person name="De Vos P."/>
            <person name="Vekeman B."/>
        </authorList>
    </citation>
    <scope>NUCLEOTIDE SEQUENCE [LARGE SCALE GENOMIC DNA]</scope>
    <source>
        <strain evidence="9">R-45383</strain>
    </source>
</reference>
<dbReference type="Proteomes" id="UP000077628">
    <property type="component" value="Unassembled WGS sequence"/>
</dbReference>
<dbReference type="PANTHER" id="PTHR43806">
    <property type="entry name" value="PEPTIDASE S8"/>
    <property type="match status" value="1"/>
</dbReference>
<feature type="chain" id="PRO_5008069337" description="Peptidase S8/S53 domain-containing protein" evidence="6">
    <location>
        <begin position="23"/>
        <end position="406"/>
    </location>
</feature>
<evidence type="ECO:0000256" key="5">
    <source>
        <dbReference type="PROSITE-ProRule" id="PRU01240"/>
    </source>
</evidence>
<accession>A0A177NN83</accession>
<keyword evidence="9" id="KW-1185">Reference proteome</keyword>
<evidence type="ECO:0000256" key="1">
    <source>
        <dbReference type="ARBA" id="ARBA00011073"/>
    </source>
</evidence>
<dbReference type="SUPFAM" id="SSF52743">
    <property type="entry name" value="Subtilisin-like"/>
    <property type="match status" value="1"/>
</dbReference>
<evidence type="ECO:0000256" key="4">
    <source>
        <dbReference type="ARBA" id="ARBA00022825"/>
    </source>
</evidence>
<dbReference type="PRINTS" id="PR00723">
    <property type="entry name" value="SUBTILISIN"/>
</dbReference>
<dbReference type="Pfam" id="PF00082">
    <property type="entry name" value="Peptidase_S8"/>
    <property type="match status" value="1"/>
</dbReference>
<dbReference type="GO" id="GO:0004252">
    <property type="term" value="F:serine-type endopeptidase activity"/>
    <property type="evidence" value="ECO:0007669"/>
    <property type="project" value="UniProtKB-UniRule"/>
</dbReference>
<comment type="caution">
    <text evidence="8">The sequence shown here is derived from an EMBL/GenBank/DDBJ whole genome shotgun (WGS) entry which is preliminary data.</text>
</comment>
<dbReference type="InterPro" id="IPR015500">
    <property type="entry name" value="Peptidase_S8_subtilisin-rel"/>
</dbReference>
<proteinExistence type="inferred from homology"/>
<dbReference type="InterPro" id="IPR036852">
    <property type="entry name" value="Peptidase_S8/S53_dom_sf"/>
</dbReference>
<dbReference type="InterPro" id="IPR050131">
    <property type="entry name" value="Peptidase_S8_subtilisin-like"/>
</dbReference>
<evidence type="ECO:0000256" key="2">
    <source>
        <dbReference type="ARBA" id="ARBA00022670"/>
    </source>
</evidence>
<evidence type="ECO:0000313" key="9">
    <source>
        <dbReference type="Proteomes" id="UP000077628"/>
    </source>
</evidence>
<dbReference type="AlphaFoldDB" id="A0A177NN83"/>
<keyword evidence="3 5" id="KW-0378">Hydrolase</keyword>
<dbReference type="PROSITE" id="PS00137">
    <property type="entry name" value="SUBTILASE_HIS"/>
    <property type="match status" value="1"/>
</dbReference>
<evidence type="ECO:0000256" key="6">
    <source>
        <dbReference type="SAM" id="SignalP"/>
    </source>
</evidence>